<proteinExistence type="predicted"/>
<dbReference type="PANTHER" id="PTHR33751">
    <property type="entry name" value="CBB3-TYPE CYTOCHROME C OXIDASE SUBUNIT FIXP"/>
    <property type="match status" value="1"/>
</dbReference>
<evidence type="ECO:0000256" key="2">
    <source>
        <dbReference type="ARBA" id="ARBA00022617"/>
    </source>
</evidence>
<dbReference type="Pfam" id="PF00034">
    <property type="entry name" value="Cytochrom_C"/>
    <property type="match status" value="1"/>
</dbReference>
<dbReference type="AlphaFoldDB" id="A0A9E8FQ80"/>
<dbReference type="InterPro" id="IPR036909">
    <property type="entry name" value="Cyt_c-like_dom_sf"/>
</dbReference>
<keyword evidence="2" id="KW-0349">Heme</keyword>
<evidence type="ECO:0000256" key="1">
    <source>
        <dbReference type="ARBA" id="ARBA00022448"/>
    </source>
</evidence>
<evidence type="ECO:0000256" key="3">
    <source>
        <dbReference type="ARBA" id="ARBA00022723"/>
    </source>
</evidence>
<evidence type="ECO:0000256" key="5">
    <source>
        <dbReference type="ARBA" id="ARBA00023004"/>
    </source>
</evidence>
<evidence type="ECO:0000256" key="4">
    <source>
        <dbReference type="ARBA" id="ARBA00022982"/>
    </source>
</evidence>
<dbReference type="KEGG" id="vcw:GJQ55_05045"/>
<dbReference type="EMBL" id="CP046056">
    <property type="protein sequence ID" value="QQD23884.1"/>
    <property type="molecule type" value="Genomic_DNA"/>
</dbReference>
<dbReference type="PRINTS" id="PR00605">
    <property type="entry name" value="CYTCHROMECIC"/>
</dbReference>
<dbReference type="GO" id="GO:0009055">
    <property type="term" value="F:electron transfer activity"/>
    <property type="evidence" value="ECO:0007669"/>
    <property type="project" value="InterPro"/>
</dbReference>
<keyword evidence="3" id="KW-0479">Metal-binding</keyword>
<sequence>MRKIVLFTAVAGLLMSGGAMAADAAAGKAKSGVCAACHGADGNSMVPMYPKLAGQHATYLEASMKAYRDGQRTGGNAAIMAPMAKGLSDADIANLAAYYSQQAHK</sequence>
<dbReference type="PANTHER" id="PTHR33751:SF9">
    <property type="entry name" value="CYTOCHROME C4"/>
    <property type="match status" value="1"/>
</dbReference>
<keyword evidence="7" id="KW-1185">Reference proteome</keyword>
<keyword evidence="4" id="KW-0249">Electron transport</keyword>
<dbReference type="SUPFAM" id="SSF46626">
    <property type="entry name" value="Cytochrome c"/>
    <property type="match status" value="1"/>
</dbReference>
<dbReference type="RefSeq" id="WP_228346427.1">
    <property type="nucleotide sequence ID" value="NZ_CP045550.1"/>
</dbReference>
<reference evidence="6 7" key="1">
    <citation type="submission" date="2019-11" db="EMBL/GenBank/DDBJ databases">
        <title>Venatorbacter sp. nov. a predator of Campylobacter and other Gram-negative bacteria.</title>
        <authorList>
            <person name="Saeedi A."/>
            <person name="Cummings N.J."/>
            <person name="Connerton I.F."/>
            <person name="Connerton P.L."/>
        </authorList>
    </citation>
    <scope>NUCLEOTIDE SEQUENCE [LARGE SCALE GENOMIC DNA]</scope>
    <source>
        <strain evidence="6">XL5</strain>
    </source>
</reference>
<dbReference type="InterPro" id="IPR009056">
    <property type="entry name" value="Cyt_c-like_dom"/>
</dbReference>
<evidence type="ECO:0000313" key="6">
    <source>
        <dbReference type="EMBL" id="QQD23884.1"/>
    </source>
</evidence>
<dbReference type="GO" id="GO:0005506">
    <property type="term" value="F:iron ion binding"/>
    <property type="evidence" value="ECO:0007669"/>
    <property type="project" value="InterPro"/>
</dbReference>
<keyword evidence="5" id="KW-0408">Iron</keyword>
<dbReference type="Proteomes" id="UP000596074">
    <property type="component" value="Chromosome"/>
</dbReference>
<dbReference type="PROSITE" id="PS51007">
    <property type="entry name" value="CYTC"/>
    <property type="match status" value="1"/>
</dbReference>
<dbReference type="Gene3D" id="1.10.760.10">
    <property type="entry name" value="Cytochrome c-like domain"/>
    <property type="match status" value="1"/>
</dbReference>
<dbReference type="InterPro" id="IPR008168">
    <property type="entry name" value="Cyt_C_IC"/>
</dbReference>
<evidence type="ECO:0000313" key="7">
    <source>
        <dbReference type="Proteomes" id="UP000596074"/>
    </source>
</evidence>
<protein>
    <submittedName>
        <fullName evidence="6">C-type cytochrome</fullName>
    </submittedName>
</protein>
<organism evidence="6 7">
    <name type="scientific">Venatoribacter cucullus</name>
    <dbReference type="NCBI Taxonomy" id="2661630"/>
    <lineage>
        <taxon>Bacteria</taxon>
        <taxon>Pseudomonadati</taxon>
        <taxon>Pseudomonadota</taxon>
        <taxon>Gammaproteobacteria</taxon>
        <taxon>Oceanospirillales</taxon>
        <taxon>Oceanospirillaceae</taxon>
        <taxon>Venatoribacter</taxon>
    </lineage>
</organism>
<gene>
    <name evidence="6" type="ORF">GJQ55_05045</name>
</gene>
<dbReference type="InterPro" id="IPR050597">
    <property type="entry name" value="Cytochrome_c_Oxidase_Subunit"/>
</dbReference>
<keyword evidence="1" id="KW-0813">Transport</keyword>
<name>A0A9E8FQ80_9GAMM</name>
<accession>A0A9E8FQ80</accession>
<dbReference type="GO" id="GO:0020037">
    <property type="term" value="F:heme binding"/>
    <property type="evidence" value="ECO:0007669"/>
    <property type="project" value="InterPro"/>
</dbReference>